<dbReference type="EMBL" id="CAJHOF010000010">
    <property type="protein sequence ID" value="CAD7288926.1"/>
    <property type="molecule type" value="Genomic_DNA"/>
</dbReference>
<proteinExistence type="predicted"/>
<dbReference type="Pfam" id="PF13426">
    <property type="entry name" value="PAS_9"/>
    <property type="match status" value="1"/>
</dbReference>
<accession>A0ABM8Q7H6</accession>
<dbReference type="SMART" id="SM00267">
    <property type="entry name" value="GGDEF"/>
    <property type="match status" value="1"/>
</dbReference>
<reference evidence="4 5" key="1">
    <citation type="submission" date="2020-11" db="EMBL/GenBank/DDBJ databases">
        <authorList>
            <person name="Peeters C."/>
        </authorList>
    </citation>
    <scope>NUCLEOTIDE SEQUENCE [LARGE SCALE GENOMIC DNA]</scope>
    <source>
        <strain evidence="4 5">LMG 7974</strain>
    </source>
</reference>
<keyword evidence="5" id="KW-1185">Reference proteome</keyword>
<dbReference type="CDD" id="cd00130">
    <property type="entry name" value="PAS"/>
    <property type="match status" value="1"/>
</dbReference>
<dbReference type="InterPro" id="IPR029787">
    <property type="entry name" value="Nucleotide_cyclase"/>
</dbReference>
<dbReference type="SMART" id="SM00091">
    <property type="entry name" value="PAS"/>
    <property type="match status" value="1"/>
</dbReference>
<dbReference type="Gene3D" id="3.30.450.20">
    <property type="entry name" value="PAS domain"/>
    <property type="match status" value="1"/>
</dbReference>
<dbReference type="InterPro" id="IPR043128">
    <property type="entry name" value="Rev_trsase/Diguanyl_cyclase"/>
</dbReference>
<dbReference type="CDD" id="cd01948">
    <property type="entry name" value="EAL"/>
    <property type="match status" value="1"/>
</dbReference>
<keyword evidence="1" id="KW-0812">Transmembrane</keyword>
<gene>
    <name evidence="4" type="ORF">LMG7974_01237</name>
</gene>
<dbReference type="InterPro" id="IPR000160">
    <property type="entry name" value="GGDEF_dom"/>
</dbReference>
<dbReference type="InterPro" id="IPR035965">
    <property type="entry name" value="PAS-like_dom_sf"/>
</dbReference>
<sequence>MTGNDIYEHDNYVFYIVTYLNNLGVYVIYQETDTHIANKTKERLALIMREQKHTNLFLIDKKEDILINSNFLKLQNQKISALSSGIQDVYRSMLANINHVSKDGFYTQNITSDTDNTFIYAKDIGNSLVIGVSTSQNEITQTINIIKDRLKEDMSKNISVSVFITVLLIALFVVAGLGLKYKIKQIIRFFLKRIDDAKNKSTYIGTSNTSFKEFHELSDIINELIESKIYHQTNSAKANNELNLLISLLDTITMIFRLDNDGKIITANNNACKILKYTRTEIIGMNFKDIFTISDINSCLWQGLLKATKKDGKACYTKTSIQSKPQADESIETLVISYDITSYVTQKERLDDLMSDALTKLPNQQALIIKTKESQQYSFMANFDILKFKYINECYGINISNKVLIAIADRLKSIINGKNLELFKLSNDGFALIGLKKFWSLYGFVDFAKIIIDNFNNMPIMIDDNEFYIELVFGISSDTSHFMTAQLAKDYAKANNQNIAIFDEQKQNLQNAIKLTHEIKKAIQDNRTIVHKQAVIDRQNNKVYECLIRILDENGTTMLPAEFLQIAKHSNLYTDLSKIVIQKAFEYFGKNNDEFSINLDIDDISSPEVTQYLKQNLQNNENLGSRLTVEISEAQLVQNYEKVYDFIQELRPFGCKIAIDNFGEKYSNFKYLTRIKADFIKIDSSLIANIHKNKVVVEAIIDFAKRIGVKTIAKYVHSDEIAQILKATKIDAMQGYLYDTPKPLSE</sequence>
<evidence type="ECO:0000259" key="2">
    <source>
        <dbReference type="PROSITE" id="PS50112"/>
    </source>
</evidence>
<dbReference type="SUPFAM" id="SSF55073">
    <property type="entry name" value="Nucleotide cyclase"/>
    <property type="match status" value="1"/>
</dbReference>
<dbReference type="PROSITE" id="PS50883">
    <property type="entry name" value="EAL"/>
    <property type="match status" value="1"/>
</dbReference>
<dbReference type="Proteomes" id="UP000789803">
    <property type="component" value="Unassembled WGS sequence"/>
</dbReference>
<dbReference type="SUPFAM" id="SSF141868">
    <property type="entry name" value="EAL domain-like"/>
    <property type="match status" value="1"/>
</dbReference>
<organism evidence="4 5">
    <name type="scientific">Campylobacter majalis</name>
    <dbReference type="NCBI Taxonomy" id="2790656"/>
    <lineage>
        <taxon>Bacteria</taxon>
        <taxon>Pseudomonadati</taxon>
        <taxon>Campylobacterota</taxon>
        <taxon>Epsilonproteobacteria</taxon>
        <taxon>Campylobacterales</taxon>
        <taxon>Campylobacteraceae</taxon>
        <taxon>Campylobacter</taxon>
    </lineage>
</organism>
<dbReference type="Gene3D" id="3.30.70.270">
    <property type="match status" value="1"/>
</dbReference>
<evidence type="ECO:0000256" key="1">
    <source>
        <dbReference type="SAM" id="Phobius"/>
    </source>
</evidence>
<dbReference type="InterPro" id="IPR035919">
    <property type="entry name" value="EAL_sf"/>
</dbReference>
<feature type="domain" description="PAS" evidence="2">
    <location>
        <begin position="238"/>
        <end position="286"/>
    </location>
</feature>
<keyword evidence="1" id="KW-0472">Membrane</keyword>
<feature type="transmembrane region" description="Helical" evidence="1">
    <location>
        <begin position="158"/>
        <end position="179"/>
    </location>
</feature>
<dbReference type="InterPro" id="IPR001633">
    <property type="entry name" value="EAL_dom"/>
</dbReference>
<evidence type="ECO:0008006" key="6">
    <source>
        <dbReference type="Google" id="ProtNLM"/>
    </source>
</evidence>
<name>A0ABM8Q7H6_9BACT</name>
<protein>
    <recommendedName>
        <fullName evidence="6">EAL domain-containing protein</fullName>
    </recommendedName>
</protein>
<dbReference type="Pfam" id="PF00563">
    <property type="entry name" value="EAL"/>
    <property type="match status" value="1"/>
</dbReference>
<feature type="domain" description="EAL" evidence="3">
    <location>
        <begin position="512"/>
        <end position="746"/>
    </location>
</feature>
<dbReference type="SUPFAM" id="SSF55785">
    <property type="entry name" value="PYP-like sensor domain (PAS domain)"/>
    <property type="match status" value="1"/>
</dbReference>
<dbReference type="PANTHER" id="PTHR33121">
    <property type="entry name" value="CYCLIC DI-GMP PHOSPHODIESTERASE PDEF"/>
    <property type="match status" value="1"/>
</dbReference>
<evidence type="ECO:0000313" key="5">
    <source>
        <dbReference type="Proteomes" id="UP000789803"/>
    </source>
</evidence>
<dbReference type="PANTHER" id="PTHR33121:SF79">
    <property type="entry name" value="CYCLIC DI-GMP PHOSPHODIESTERASE PDED-RELATED"/>
    <property type="match status" value="1"/>
</dbReference>
<dbReference type="Pfam" id="PF00990">
    <property type="entry name" value="GGDEF"/>
    <property type="match status" value="1"/>
</dbReference>
<dbReference type="PROSITE" id="PS50112">
    <property type="entry name" value="PAS"/>
    <property type="match status" value="1"/>
</dbReference>
<evidence type="ECO:0000259" key="3">
    <source>
        <dbReference type="PROSITE" id="PS50883"/>
    </source>
</evidence>
<dbReference type="InterPro" id="IPR050706">
    <property type="entry name" value="Cyclic-di-GMP_PDE-like"/>
</dbReference>
<dbReference type="RefSeq" id="WP_229933028.1">
    <property type="nucleotide sequence ID" value="NZ_CAJHOF010000010.1"/>
</dbReference>
<dbReference type="NCBIfam" id="TIGR00229">
    <property type="entry name" value="sensory_box"/>
    <property type="match status" value="1"/>
</dbReference>
<dbReference type="InterPro" id="IPR000014">
    <property type="entry name" value="PAS"/>
</dbReference>
<keyword evidence="1" id="KW-1133">Transmembrane helix</keyword>
<evidence type="ECO:0000313" key="4">
    <source>
        <dbReference type="EMBL" id="CAD7288926.1"/>
    </source>
</evidence>
<feature type="transmembrane region" description="Helical" evidence="1">
    <location>
        <begin position="12"/>
        <end position="29"/>
    </location>
</feature>
<dbReference type="SMART" id="SM00052">
    <property type="entry name" value="EAL"/>
    <property type="match status" value="1"/>
</dbReference>
<comment type="caution">
    <text evidence="4">The sequence shown here is derived from an EMBL/GenBank/DDBJ whole genome shotgun (WGS) entry which is preliminary data.</text>
</comment>
<dbReference type="Gene3D" id="3.20.20.450">
    <property type="entry name" value="EAL domain"/>
    <property type="match status" value="1"/>
</dbReference>